<dbReference type="PANTHER" id="PTHR37162:SF1">
    <property type="entry name" value="BED-TYPE DOMAIN-CONTAINING PROTEIN"/>
    <property type="match status" value="1"/>
</dbReference>
<organism evidence="1 2">
    <name type="scientific">Latimeria chalumnae</name>
    <name type="common">Coelacanth</name>
    <dbReference type="NCBI Taxonomy" id="7897"/>
    <lineage>
        <taxon>Eukaryota</taxon>
        <taxon>Metazoa</taxon>
        <taxon>Chordata</taxon>
        <taxon>Craniata</taxon>
        <taxon>Vertebrata</taxon>
        <taxon>Euteleostomi</taxon>
        <taxon>Coelacanthiformes</taxon>
        <taxon>Coelacanthidae</taxon>
        <taxon>Latimeria</taxon>
    </lineage>
</organism>
<dbReference type="PANTHER" id="PTHR37162">
    <property type="entry name" value="HAT FAMILY DIMERISATION DOMAINCONTAINING PROTEIN-RELATED"/>
    <property type="match status" value="1"/>
</dbReference>
<reference evidence="2" key="1">
    <citation type="submission" date="2011-08" db="EMBL/GenBank/DDBJ databases">
        <title>The draft genome of Latimeria chalumnae.</title>
        <authorList>
            <person name="Di Palma F."/>
            <person name="Alfoldi J."/>
            <person name="Johnson J."/>
            <person name="Berlin A."/>
            <person name="Gnerre S."/>
            <person name="Jaffe D."/>
            <person name="MacCallum I."/>
            <person name="Young S."/>
            <person name="Walker B.J."/>
            <person name="Lander E."/>
            <person name="Lindblad-Toh K."/>
        </authorList>
    </citation>
    <scope>NUCLEOTIDE SEQUENCE [LARGE SCALE GENOMIC DNA]</scope>
    <source>
        <strain evidence="2">Wild caught</strain>
    </source>
</reference>
<protein>
    <recommendedName>
        <fullName evidence="3">DUF4371 domain-containing protein</fullName>
    </recommendedName>
</protein>
<reference evidence="1" key="3">
    <citation type="submission" date="2025-09" db="UniProtKB">
        <authorList>
            <consortium name="Ensembl"/>
        </authorList>
    </citation>
    <scope>IDENTIFICATION</scope>
</reference>
<dbReference type="HOGENOM" id="CLU_013265_0_0_1"/>
<dbReference type="Ensembl" id="ENSLACT00000003605.1">
    <property type="protein sequence ID" value="ENSLACP00000003573.1"/>
    <property type="gene ID" value="ENSLACG00000003182.1"/>
</dbReference>
<evidence type="ECO:0008006" key="3">
    <source>
        <dbReference type="Google" id="ProtNLM"/>
    </source>
</evidence>
<sequence>TVHYFSKTEGIKYGLLDFYHDNDETSDAIAACISNIIEENGLSINCMSSYVADNASVNFGKHRSVYQKLKQLNDRMIQVGCKCHVIHNCVKNGMKALSFDTERLILKVYSKFSSSTKKTESLSSFSDFVEIEYKKLLRHVPTRWLFLLPAIEQVLQCWPALKAYFISEGEEEADKALSRCITYLEKWYDFKICVFKQMS</sequence>
<evidence type="ECO:0000313" key="1">
    <source>
        <dbReference type="Ensembl" id="ENSLACP00000003573.1"/>
    </source>
</evidence>
<dbReference type="AlphaFoldDB" id="H3A1Q2"/>
<dbReference type="InterPro" id="IPR012337">
    <property type="entry name" value="RNaseH-like_sf"/>
</dbReference>
<evidence type="ECO:0000313" key="2">
    <source>
        <dbReference type="Proteomes" id="UP000008672"/>
    </source>
</evidence>
<name>H3A1Q2_LATCH</name>
<reference evidence="1" key="2">
    <citation type="submission" date="2025-08" db="UniProtKB">
        <authorList>
            <consortium name="Ensembl"/>
        </authorList>
    </citation>
    <scope>IDENTIFICATION</scope>
</reference>
<keyword evidence="2" id="KW-1185">Reference proteome</keyword>
<dbReference type="SUPFAM" id="SSF53098">
    <property type="entry name" value="Ribonuclease H-like"/>
    <property type="match status" value="1"/>
</dbReference>
<dbReference type="GeneTree" id="ENSGT00660000097027"/>
<dbReference type="eggNOG" id="ENOG502RX81">
    <property type="taxonomic scope" value="Eukaryota"/>
</dbReference>
<accession>H3A1Q2</accession>
<dbReference type="InParanoid" id="H3A1Q2"/>
<dbReference type="EMBL" id="AFYH01216879">
    <property type="status" value="NOT_ANNOTATED_CDS"/>
    <property type="molecule type" value="Genomic_DNA"/>
</dbReference>
<dbReference type="Proteomes" id="UP000008672">
    <property type="component" value="Unassembled WGS sequence"/>
</dbReference>
<proteinExistence type="predicted"/>